<dbReference type="GO" id="GO:0006730">
    <property type="term" value="P:one-carbon metabolic process"/>
    <property type="evidence" value="ECO:0007669"/>
    <property type="project" value="UniProtKB-KW"/>
</dbReference>
<evidence type="ECO:0000256" key="1">
    <source>
        <dbReference type="ARBA" id="ARBA00022563"/>
    </source>
</evidence>
<dbReference type="SUPFAM" id="SSF55021">
    <property type="entry name" value="ACT-like"/>
    <property type="match status" value="1"/>
</dbReference>
<keyword evidence="1 3" id="KW-0554">One-carbon metabolism</keyword>
<dbReference type="InterPro" id="IPR044074">
    <property type="entry name" value="PurU_ACT"/>
</dbReference>
<comment type="function">
    <text evidence="3">Catalyzes the hydrolysis of 10-formyltetrahydrofolate (formyl-FH4) to formate and tetrahydrofolate (FH4).</text>
</comment>
<name>A0A7W2AQH8_9BACL</name>
<comment type="similarity">
    <text evidence="3">Belongs to the PurU family.</text>
</comment>
<dbReference type="CDD" id="cd04875">
    <property type="entry name" value="ACT_F4HF-DF"/>
    <property type="match status" value="1"/>
</dbReference>
<comment type="pathway">
    <text evidence="3">Purine metabolism; IMP biosynthesis via de novo pathway; formate from 10-formyl-5,6,7,8-tetrahydrofolate: step 1/1.</text>
</comment>
<accession>A0A7W2AQH8</accession>
<gene>
    <name evidence="3 6" type="primary">purU</name>
    <name evidence="6" type="ORF">H2C83_03035</name>
</gene>
<dbReference type="AlphaFoldDB" id="A0A7W2AQH8"/>
<dbReference type="PRINTS" id="PR01575">
    <property type="entry name" value="FFH4HYDRLASE"/>
</dbReference>
<dbReference type="InterPro" id="IPR002912">
    <property type="entry name" value="ACT_dom"/>
</dbReference>
<evidence type="ECO:0000256" key="4">
    <source>
        <dbReference type="NCBIfam" id="TIGR00655"/>
    </source>
</evidence>
<sequence>MKPHIYIPAPIDSNRGSIIVSCPERLGIVATVTQFLYEHGANILNSDQFSSDPHEGFFFLRIEFCMENFAKRIDHLRQQFMPIAIRFQMTWRMTHLMERKKLAIFVSKEDHVLRELLWRWNIKELKADIVMVVSNHPDMEPIVTPLGIPYYHVPVTKETREKMADIHLELLEKHRADTLILARYMQIIPGKIIERFPNQIINIHHSFLPAFIGGKPYHQAFARGVKLIGATAHYVTENLDEGPIIEQDVSRVNHRYQVEDLKRVGRDLERIVLARAVQWHINDQIIVHDNKTIVFR</sequence>
<dbReference type="NCBIfam" id="NF004684">
    <property type="entry name" value="PRK06027.1"/>
    <property type="match status" value="1"/>
</dbReference>
<proteinExistence type="inferred from homology"/>
<dbReference type="PIRSF" id="PIRSF036480">
    <property type="entry name" value="FormyFH4_hydr"/>
    <property type="match status" value="1"/>
</dbReference>
<comment type="caution">
    <text evidence="6">The sequence shown here is derived from an EMBL/GenBank/DDBJ whole genome shotgun (WGS) entry which is preliminary data.</text>
</comment>
<feature type="active site" evidence="3">
    <location>
        <position position="240"/>
    </location>
</feature>
<evidence type="ECO:0000256" key="3">
    <source>
        <dbReference type="HAMAP-Rule" id="MF_01927"/>
    </source>
</evidence>
<dbReference type="EC" id="3.5.1.10" evidence="3 4"/>
<dbReference type="Pfam" id="PF01842">
    <property type="entry name" value="ACT"/>
    <property type="match status" value="1"/>
</dbReference>
<dbReference type="Gene3D" id="3.30.70.260">
    <property type="match status" value="1"/>
</dbReference>
<dbReference type="PROSITE" id="PS51671">
    <property type="entry name" value="ACT"/>
    <property type="match status" value="1"/>
</dbReference>
<keyword evidence="7" id="KW-1185">Reference proteome</keyword>
<dbReference type="PANTHER" id="PTHR42706:SF1">
    <property type="entry name" value="FORMYLTETRAHYDROFOLATE DEFORMYLASE 2, MITOCHONDRIAL"/>
    <property type="match status" value="1"/>
</dbReference>
<dbReference type="NCBIfam" id="TIGR00655">
    <property type="entry name" value="PurU"/>
    <property type="match status" value="1"/>
</dbReference>
<dbReference type="Gene3D" id="3.40.50.170">
    <property type="entry name" value="Formyl transferase, N-terminal domain"/>
    <property type="match status" value="1"/>
</dbReference>
<dbReference type="RefSeq" id="WP_181737654.1">
    <property type="nucleotide sequence ID" value="NZ_JACEOL010000009.1"/>
</dbReference>
<feature type="domain" description="ACT" evidence="5">
    <location>
        <begin position="17"/>
        <end position="88"/>
    </location>
</feature>
<evidence type="ECO:0000259" key="5">
    <source>
        <dbReference type="PROSITE" id="PS51671"/>
    </source>
</evidence>
<dbReference type="SUPFAM" id="SSF53328">
    <property type="entry name" value="Formyltransferase"/>
    <property type="match status" value="1"/>
</dbReference>
<dbReference type="CDD" id="cd08648">
    <property type="entry name" value="FMT_core_Formyl-FH4-Hydrolase_C"/>
    <property type="match status" value="1"/>
</dbReference>
<evidence type="ECO:0000313" key="6">
    <source>
        <dbReference type="EMBL" id="MBA4601312.1"/>
    </source>
</evidence>
<reference evidence="6 7" key="1">
    <citation type="submission" date="2020-07" db="EMBL/GenBank/DDBJ databases">
        <title>Thermoactinomyces phylogeny.</title>
        <authorList>
            <person name="Dunlap C."/>
        </authorList>
    </citation>
    <scope>NUCLEOTIDE SEQUENCE [LARGE SCALE GENOMIC DNA]</scope>
    <source>
        <strain evidence="6 7">AMNI-1</strain>
    </source>
</reference>
<organism evidence="6 7">
    <name type="scientific">Thermoactinomyces mirandus</name>
    <dbReference type="NCBI Taxonomy" id="2756294"/>
    <lineage>
        <taxon>Bacteria</taxon>
        <taxon>Bacillati</taxon>
        <taxon>Bacillota</taxon>
        <taxon>Bacilli</taxon>
        <taxon>Bacillales</taxon>
        <taxon>Thermoactinomycetaceae</taxon>
        <taxon>Thermoactinomyces</taxon>
    </lineage>
</organism>
<dbReference type="EMBL" id="JACEOL010000009">
    <property type="protein sequence ID" value="MBA4601312.1"/>
    <property type="molecule type" value="Genomic_DNA"/>
</dbReference>
<dbReference type="InterPro" id="IPR041729">
    <property type="entry name" value="Formyl-FH4-Hydrolase_C"/>
</dbReference>
<dbReference type="InterPro" id="IPR036477">
    <property type="entry name" value="Formyl_transf_N_sf"/>
</dbReference>
<evidence type="ECO:0000313" key="7">
    <source>
        <dbReference type="Proteomes" id="UP000538292"/>
    </source>
</evidence>
<dbReference type="UniPathway" id="UPA00074">
    <property type="reaction ID" value="UER00170"/>
</dbReference>
<dbReference type="GO" id="GO:0008864">
    <property type="term" value="F:formyltetrahydrofolate deformylase activity"/>
    <property type="evidence" value="ECO:0007669"/>
    <property type="project" value="UniProtKB-UniRule"/>
</dbReference>
<keyword evidence="2 3" id="KW-0378">Hydrolase</keyword>
<dbReference type="PANTHER" id="PTHR42706">
    <property type="entry name" value="FORMYLTETRAHYDROFOLATE DEFORMYLASE"/>
    <property type="match status" value="1"/>
</dbReference>
<dbReference type="Pfam" id="PF00551">
    <property type="entry name" value="Formyl_trans_N"/>
    <property type="match status" value="1"/>
</dbReference>
<keyword evidence="3" id="KW-0658">Purine biosynthesis</keyword>
<dbReference type="Proteomes" id="UP000538292">
    <property type="component" value="Unassembled WGS sequence"/>
</dbReference>
<dbReference type="InterPro" id="IPR004810">
    <property type="entry name" value="PurU"/>
</dbReference>
<comment type="catalytic activity">
    <reaction evidence="3">
        <text>(6R)-10-formyltetrahydrofolate + H2O = (6S)-5,6,7,8-tetrahydrofolate + formate + H(+)</text>
        <dbReference type="Rhea" id="RHEA:19833"/>
        <dbReference type="ChEBI" id="CHEBI:15377"/>
        <dbReference type="ChEBI" id="CHEBI:15378"/>
        <dbReference type="ChEBI" id="CHEBI:15740"/>
        <dbReference type="ChEBI" id="CHEBI:57453"/>
        <dbReference type="ChEBI" id="CHEBI:195366"/>
        <dbReference type="EC" id="3.5.1.10"/>
    </reaction>
</comment>
<evidence type="ECO:0000256" key="2">
    <source>
        <dbReference type="ARBA" id="ARBA00022801"/>
    </source>
</evidence>
<dbReference type="HAMAP" id="MF_01927">
    <property type="entry name" value="PurU"/>
    <property type="match status" value="1"/>
</dbReference>
<dbReference type="GO" id="GO:0006189">
    <property type="term" value="P:'de novo' IMP biosynthetic process"/>
    <property type="evidence" value="ECO:0007669"/>
    <property type="project" value="UniProtKB-UniRule"/>
</dbReference>
<protein>
    <recommendedName>
        <fullName evidence="3 4">Formyltetrahydrofolate deformylase</fullName>
        <ecNumber evidence="3 4">3.5.1.10</ecNumber>
    </recommendedName>
    <alternativeName>
        <fullName evidence="3">Formyl-FH(4) hydrolase</fullName>
    </alternativeName>
</protein>
<dbReference type="InterPro" id="IPR045865">
    <property type="entry name" value="ACT-like_dom_sf"/>
</dbReference>
<dbReference type="InterPro" id="IPR002376">
    <property type="entry name" value="Formyl_transf_N"/>
</dbReference>